<name>A0ABD3W9R6_SINWO</name>
<sequence length="205" mass="22112">MDSILTPSLHVIFNGGCRSKAVCRAGAGHTGKRAIESYVICSSCCNATNSGTLTECNANLCGLTTRNKHSNQCYYCGDDADAKQGSVYDPSLCRKIKACADDEVCRTTTSNTAGIFTYEFGCSQLLQCQLRTITDLESQGVVTGVDMGHLIQTGAIVGRKRQTNICDICCGDGLCNDAECQSVRSRILTFAKAGRFNYTTLRLIR</sequence>
<evidence type="ECO:0008006" key="3">
    <source>
        <dbReference type="Google" id="ProtNLM"/>
    </source>
</evidence>
<dbReference type="AlphaFoldDB" id="A0ABD3W9R6"/>
<keyword evidence="2" id="KW-1185">Reference proteome</keyword>
<accession>A0ABD3W9R6</accession>
<gene>
    <name evidence="1" type="ORF">ACJMK2_038697</name>
</gene>
<evidence type="ECO:0000313" key="1">
    <source>
        <dbReference type="EMBL" id="KAL3870650.1"/>
    </source>
</evidence>
<organism evidence="1 2">
    <name type="scientific">Sinanodonta woodiana</name>
    <name type="common">Chinese pond mussel</name>
    <name type="synonym">Anodonta woodiana</name>
    <dbReference type="NCBI Taxonomy" id="1069815"/>
    <lineage>
        <taxon>Eukaryota</taxon>
        <taxon>Metazoa</taxon>
        <taxon>Spiralia</taxon>
        <taxon>Lophotrochozoa</taxon>
        <taxon>Mollusca</taxon>
        <taxon>Bivalvia</taxon>
        <taxon>Autobranchia</taxon>
        <taxon>Heteroconchia</taxon>
        <taxon>Palaeoheterodonta</taxon>
        <taxon>Unionida</taxon>
        <taxon>Unionoidea</taxon>
        <taxon>Unionidae</taxon>
        <taxon>Unioninae</taxon>
        <taxon>Sinanodonta</taxon>
    </lineage>
</organism>
<protein>
    <recommendedName>
        <fullName evidence="3">Sodefrin-like factor</fullName>
    </recommendedName>
</protein>
<evidence type="ECO:0000313" key="2">
    <source>
        <dbReference type="Proteomes" id="UP001634394"/>
    </source>
</evidence>
<comment type="caution">
    <text evidence="1">The sequence shown here is derived from an EMBL/GenBank/DDBJ whole genome shotgun (WGS) entry which is preliminary data.</text>
</comment>
<dbReference type="Proteomes" id="UP001634394">
    <property type="component" value="Unassembled WGS sequence"/>
</dbReference>
<proteinExistence type="predicted"/>
<reference evidence="1 2" key="1">
    <citation type="submission" date="2024-11" db="EMBL/GenBank/DDBJ databases">
        <title>Chromosome-level genome assembly of the freshwater bivalve Anodonta woodiana.</title>
        <authorList>
            <person name="Chen X."/>
        </authorList>
    </citation>
    <scope>NUCLEOTIDE SEQUENCE [LARGE SCALE GENOMIC DNA]</scope>
    <source>
        <strain evidence="1">MN2024</strain>
        <tissue evidence="1">Gills</tissue>
    </source>
</reference>
<dbReference type="EMBL" id="JBJQND010000007">
    <property type="protein sequence ID" value="KAL3870650.1"/>
    <property type="molecule type" value="Genomic_DNA"/>
</dbReference>